<name>A0ABY1X7V4_9HYPH</name>
<reference evidence="1 2" key="1">
    <citation type="submission" date="2019-02" db="EMBL/GenBank/DDBJ databases">
        <title>The genomic architecture of introgression among sibling species of bacteria.</title>
        <authorList>
            <person name="Cavassim M.I.A."/>
            <person name="Moeskjaer S."/>
            <person name="Moslemi C."/>
            <person name="Fields B."/>
            <person name="Bachmann A."/>
            <person name="Vilhjalmsson B."/>
            <person name="Schierup M.H."/>
            <person name="Young J.P.W."/>
            <person name="Andersen S.U."/>
        </authorList>
    </citation>
    <scope>NUCLEOTIDE SEQUENCE [LARGE SCALE GENOMIC DNA]</scope>
    <source>
        <strain evidence="1 2">SM141A</strain>
    </source>
</reference>
<organism evidence="1 2">
    <name type="scientific">Rhizobium ruizarguesonis</name>
    <dbReference type="NCBI Taxonomy" id="2081791"/>
    <lineage>
        <taxon>Bacteria</taxon>
        <taxon>Pseudomonadati</taxon>
        <taxon>Pseudomonadota</taxon>
        <taxon>Alphaproteobacteria</taxon>
        <taxon>Hyphomicrobiales</taxon>
        <taxon>Rhizobiaceae</taxon>
        <taxon>Rhizobium/Agrobacterium group</taxon>
        <taxon>Rhizobium</taxon>
    </lineage>
</organism>
<comment type="caution">
    <text evidence="1">The sequence shown here is derived from an EMBL/GenBank/DDBJ whole genome shotgun (WGS) entry which is preliminary data.</text>
</comment>
<accession>A0ABY1X7V4</accession>
<evidence type="ECO:0000313" key="2">
    <source>
        <dbReference type="Proteomes" id="UP000291659"/>
    </source>
</evidence>
<proteinExistence type="predicted"/>
<gene>
    <name evidence="1" type="ORF">ELH98_09585</name>
</gene>
<dbReference type="RefSeq" id="WP_130762937.1">
    <property type="nucleotide sequence ID" value="NZ_SILL01000001.1"/>
</dbReference>
<dbReference type="EMBL" id="SIOX01000001">
    <property type="protein sequence ID" value="TAX81297.1"/>
    <property type="molecule type" value="Genomic_DNA"/>
</dbReference>
<protein>
    <recommendedName>
        <fullName evidence="3">DUF427 domain-containing protein</fullName>
    </recommendedName>
</protein>
<evidence type="ECO:0000313" key="1">
    <source>
        <dbReference type="EMBL" id="TAX81297.1"/>
    </source>
</evidence>
<sequence length="163" mass="18482">MQHKTLDTLVPGELIKLNFGSSQSSLLILLGPDSEGKPVYGVLESPVFETPMCAYRMEGNIDDCLSYGTDWFLDEDHGPETMIGGSTKQPCRLFVGLKGVHLVFHPENTRSPLRNRYYYNVETKTVELGIETNQAAPIPTWRIWESRSHYLRKAGLLFEYSPE</sequence>
<keyword evidence="2" id="KW-1185">Reference proteome</keyword>
<dbReference type="Proteomes" id="UP000291659">
    <property type="component" value="Unassembled WGS sequence"/>
</dbReference>
<evidence type="ECO:0008006" key="3">
    <source>
        <dbReference type="Google" id="ProtNLM"/>
    </source>
</evidence>